<dbReference type="Proteomes" id="UP000626092">
    <property type="component" value="Unassembled WGS sequence"/>
</dbReference>
<protein>
    <submittedName>
        <fullName evidence="2">Uncharacterized protein</fullName>
    </submittedName>
</protein>
<sequence length="179" mass="20068">MSWPRSDWMDKTVLRTESRAVPETGSSSPTAAAIMTKCPNQKDAVDFGSTSHCIVRFSDKSFFTSMDSQPNIVVYAGNITDYIDEFDKTLDDLVDELMNRAAEVGDPPPPSPLHPQLFLLLLRRRQAWKTWREGRTPNLIDPALRANSGSMEEMEHSTPELAPSGHSINEVSTTELYPR</sequence>
<feature type="region of interest" description="Disordered" evidence="1">
    <location>
        <begin position="149"/>
        <end position="179"/>
    </location>
</feature>
<evidence type="ECO:0000313" key="2">
    <source>
        <dbReference type="EMBL" id="KAF7137604.1"/>
    </source>
</evidence>
<proteinExistence type="predicted"/>
<dbReference type="EMBL" id="WJXA01000007">
    <property type="protein sequence ID" value="KAF7137604.1"/>
    <property type="molecule type" value="Genomic_DNA"/>
</dbReference>
<evidence type="ECO:0000313" key="3">
    <source>
        <dbReference type="Proteomes" id="UP000626092"/>
    </source>
</evidence>
<dbReference type="AlphaFoldDB" id="A0A834GPC5"/>
<organism evidence="2 3">
    <name type="scientific">Rhododendron simsii</name>
    <name type="common">Sims's rhododendron</name>
    <dbReference type="NCBI Taxonomy" id="118357"/>
    <lineage>
        <taxon>Eukaryota</taxon>
        <taxon>Viridiplantae</taxon>
        <taxon>Streptophyta</taxon>
        <taxon>Embryophyta</taxon>
        <taxon>Tracheophyta</taxon>
        <taxon>Spermatophyta</taxon>
        <taxon>Magnoliopsida</taxon>
        <taxon>eudicotyledons</taxon>
        <taxon>Gunneridae</taxon>
        <taxon>Pentapetalae</taxon>
        <taxon>asterids</taxon>
        <taxon>Ericales</taxon>
        <taxon>Ericaceae</taxon>
        <taxon>Ericoideae</taxon>
        <taxon>Rhodoreae</taxon>
        <taxon>Rhododendron</taxon>
    </lineage>
</organism>
<accession>A0A834GPC5</accession>
<keyword evidence="3" id="KW-1185">Reference proteome</keyword>
<feature type="compositionally biased region" description="Polar residues" evidence="1">
    <location>
        <begin position="166"/>
        <end position="179"/>
    </location>
</feature>
<reference evidence="2" key="1">
    <citation type="submission" date="2019-11" db="EMBL/GenBank/DDBJ databases">
        <authorList>
            <person name="Liu Y."/>
            <person name="Hou J."/>
            <person name="Li T.-Q."/>
            <person name="Guan C.-H."/>
            <person name="Wu X."/>
            <person name="Wu H.-Z."/>
            <person name="Ling F."/>
            <person name="Zhang R."/>
            <person name="Shi X.-G."/>
            <person name="Ren J.-P."/>
            <person name="Chen E.-F."/>
            <person name="Sun J.-M."/>
        </authorList>
    </citation>
    <scope>NUCLEOTIDE SEQUENCE</scope>
    <source>
        <strain evidence="2">Adult_tree_wgs_1</strain>
        <tissue evidence="2">Leaves</tissue>
    </source>
</reference>
<comment type="caution">
    <text evidence="2">The sequence shown here is derived from an EMBL/GenBank/DDBJ whole genome shotgun (WGS) entry which is preliminary data.</text>
</comment>
<gene>
    <name evidence="2" type="ORF">RHSIM_Rhsim07G0195600</name>
</gene>
<dbReference type="OrthoDB" id="4062651at2759"/>
<name>A0A834GPC5_RHOSS</name>
<evidence type="ECO:0000256" key="1">
    <source>
        <dbReference type="SAM" id="MobiDB-lite"/>
    </source>
</evidence>